<evidence type="ECO:0000313" key="2">
    <source>
        <dbReference type="Proteomes" id="UP001732700"/>
    </source>
</evidence>
<evidence type="ECO:0000313" key="1">
    <source>
        <dbReference type="EnsemblPlants" id="AVESA.00010b.r2.2DG0330680.1.CDS.1"/>
    </source>
</evidence>
<dbReference type="Proteomes" id="UP001732700">
    <property type="component" value="Chromosome 2D"/>
</dbReference>
<dbReference type="EnsemblPlants" id="AVESA.00010b.r2.2DG0330680.1">
    <property type="protein sequence ID" value="AVESA.00010b.r2.2DG0330680.1.CDS.1"/>
    <property type="gene ID" value="AVESA.00010b.r2.2DG0330680"/>
</dbReference>
<proteinExistence type="predicted"/>
<organism evidence="1 2">
    <name type="scientific">Avena sativa</name>
    <name type="common">Oat</name>
    <dbReference type="NCBI Taxonomy" id="4498"/>
    <lineage>
        <taxon>Eukaryota</taxon>
        <taxon>Viridiplantae</taxon>
        <taxon>Streptophyta</taxon>
        <taxon>Embryophyta</taxon>
        <taxon>Tracheophyta</taxon>
        <taxon>Spermatophyta</taxon>
        <taxon>Magnoliopsida</taxon>
        <taxon>Liliopsida</taxon>
        <taxon>Poales</taxon>
        <taxon>Poaceae</taxon>
        <taxon>BOP clade</taxon>
        <taxon>Pooideae</taxon>
        <taxon>Poodae</taxon>
        <taxon>Poeae</taxon>
        <taxon>Poeae Chloroplast Group 1 (Aveneae type)</taxon>
        <taxon>Aveninae</taxon>
        <taxon>Avena</taxon>
    </lineage>
</organism>
<name>A0ACD5UX85_AVESA</name>
<sequence>MKTEFKFHHVFQEIESCEKWRDTSVSLSKTKDDVYNPKAPPAAAGEGRQEIGQKKAKMLKGTVPPAERLQASIEKCIADTRAHAEKRAEKTDERWKQLIETQGEKVALLKANYVAKKRNTDLKFLMGGEDTSKMSSPVKAWYMAQCQTILQGEITPSAASNALAPNNATTTPSSASTSSNQSASAGEMADPAASTPPQEPIPIDD</sequence>
<accession>A0ACD5UX85</accession>
<reference evidence="1" key="1">
    <citation type="submission" date="2021-05" db="EMBL/GenBank/DDBJ databases">
        <authorList>
            <person name="Scholz U."/>
            <person name="Mascher M."/>
            <person name="Fiebig A."/>
        </authorList>
    </citation>
    <scope>NUCLEOTIDE SEQUENCE [LARGE SCALE GENOMIC DNA]</scope>
</reference>
<protein>
    <submittedName>
        <fullName evidence="1">Uncharacterized protein</fullName>
    </submittedName>
</protein>
<keyword evidence="2" id="KW-1185">Reference proteome</keyword>
<reference evidence="1" key="2">
    <citation type="submission" date="2025-09" db="UniProtKB">
        <authorList>
            <consortium name="EnsemblPlants"/>
        </authorList>
    </citation>
    <scope>IDENTIFICATION</scope>
</reference>